<dbReference type="AlphaFoldDB" id="A0A9J6FKE4"/>
<dbReference type="GO" id="GO:0005634">
    <property type="term" value="C:nucleus"/>
    <property type="evidence" value="ECO:0007669"/>
    <property type="project" value="TreeGrafter"/>
</dbReference>
<dbReference type="GO" id="GO:0072354">
    <property type="term" value="F:histone H3T3 kinase activity"/>
    <property type="evidence" value="ECO:0007669"/>
    <property type="project" value="TreeGrafter"/>
</dbReference>
<proteinExistence type="predicted"/>
<dbReference type="GO" id="GO:0005737">
    <property type="term" value="C:cytoplasm"/>
    <property type="evidence" value="ECO:0007669"/>
    <property type="project" value="TreeGrafter"/>
</dbReference>
<reference evidence="1 2" key="1">
    <citation type="journal article" date="2020" name="Cell">
        <title>Large-Scale Comparative Analyses of Tick Genomes Elucidate Their Genetic Diversity and Vector Capacities.</title>
        <authorList>
            <consortium name="Tick Genome and Microbiome Consortium (TIGMIC)"/>
            <person name="Jia N."/>
            <person name="Wang J."/>
            <person name="Shi W."/>
            <person name="Du L."/>
            <person name="Sun Y."/>
            <person name="Zhan W."/>
            <person name="Jiang J.F."/>
            <person name="Wang Q."/>
            <person name="Zhang B."/>
            <person name="Ji P."/>
            <person name="Bell-Sakyi L."/>
            <person name="Cui X.M."/>
            <person name="Yuan T.T."/>
            <person name="Jiang B.G."/>
            <person name="Yang W.F."/>
            <person name="Lam T.T."/>
            <person name="Chang Q.C."/>
            <person name="Ding S.J."/>
            <person name="Wang X.J."/>
            <person name="Zhu J.G."/>
            <person name="Ruan X.D."/>
            <person name="Zhao L."/>
            <person name="Wei J.T."/>
            <person name="Ye R.Z."/>
            <person name="Que T.C."/>
            <person name="Du C.H."/>
            <person name="Zhou Y.H."/>
            <person name="Cheng J.X."/>
            <person name="Dai P.F."/>
            <person name="Guo W.B."/>
            <person name="Han X.H."/>
            <person name="Huang E.J."/>
            <person name="Li L.F."/>
            <person name="Wei W."/>
            <person name="Gao Y.C."/>
            <person name="Liu J.Z."/>
            <person name="Shao H.Z."/>
            <person name="Wang X."/>
            <person name="Wang C.C."/>
            <person name="Yang T.C."/>
            <person name="Huo Q.B."/>
            <person name="Li W."/>
            <person name="Chen H.Y."/>
            <person name="Chen S.E."/>
            <person name="Zhou L.G."/>
            <person name="Ni X.B."/>
            <person name="Tian J.H."/>
            <person name="Sheng Y."/>
            <person name="Liu T."/>
            <person name="Pan Y.S."/>
            <person name="Xia L.Y."/>
            <person name="Li J."/>
            <person name="Zhao F."/>
            <person name="Cao W.C."/>
        </authorList>
    </citation>
    <scope>NUCLEOTIDE SEQUENCE [LARGE SCALE GENOMIC DNA]</scope>
    <source>
        <strain evidence="1">HaeL-2018</strain>
    </source>
</reference>
<gene>
    <name evidence="1" type="ORF">HPB48_006385</name>
</gene>
<name>A0A9J6FKE4_HAELO</name>
<dbReference type="OrthoDB" id="6516563at2759"/>
<keyword evidence="2" id="KW-1185">Reference proteome</keyword>
<protein>
    <submittedName>
        <fullName evidence="1">Uncharacterized protein</fullName>
    </submittedName>
</protein>
<dbReference type="Proteomes" id="UP000821853">
    <property type="component" value="Chromosome 10"/>
</dbReference>
<evidence type="ECO:0000313" key="1">
    <source>
        <dbReference type="EMBL" id="KAH9363279.1"/>
    </source>
</evidence>
<dbReference type="PANTHER" id="PTHR24419:SF18">
    <property type="entry name" value="SERINE_THREONINE-PROTEIN KINASE HASPIN"/>
    <property type="match status" value="1"/>
</dbReference>
<dbReference type="EMBL" id="JABSTR010000002">
    <property type="protein sequence ID" value="KAH9363279.1"/>
    <property type="molecule type" value="Genomic_DNA"/>
</dbReference>
<comment type="caution">
    <text evidence="1">The sequence shown here is derived from an EMBL/GenBank/DDBJ whole genome shotgun (WGS) entry which is preliminary data.</text>
</comment>
<evidence type="ECO:0000313" key="2">
    <source>
        <dbReference type="Proteomes" id="UP000821853"/>
    </source>
</evidence>
<dbReference type="Gene3D" id="1.10.510.10">
    <property type="entry name" value="Transferase(Phosphotransferase) domain 1"/>
    <property type="match status" value="1"/>
</dbReference>
<sequence>MSAEEVVSVFQQVILSLAVAETALKFEHRQLNLDSIFVRRSNHEVIEWKISGKAFYVDNHGVTARIHNFGASRAEIGRNGCYSCLSCM</sequence>
<organism evidence="1 2">
    <name type="scientific">Haemaphysalis longicornis</name>
    <name type="common">Bush tick</name>
    <dbReference type="NCBI Taxonomy" id="44386"/>
    <lineage>
        <taxon>Eukaryota</taxon>
        <taxon>Metazoa</taxon>
        <taxon>Ecdysozoa</taxon>
        <taxon>Arthropoda</taxon>
        <taxon>Chelicerata</taxon>
        <taxon>Arachnida</taxon>
        <taxon>Acari</taxon>
        <taxon>Parasitiformes</taxon>
        <taxon>Ixodida</taxon>
        <taxon>Ixodoidea</taxon>
        <taxon>Ixodidae</taxon>
        <taxon>Haemaphysalinae</taxon>
        <taxon>Haemaphysalis</taxon>
    </lineage>
</organism>
<dbReference type="Pfam" id="PF12330">
    <property type="entry name" value="Haspin_kinase"/>
    <property type="match status" value="1"/>
</dbReference>
<dbReference type="GO" id="GO:0035556">
    <property type="term" value="P:intracellular signal transduction"/>
    <property type="evidence" value="ECO:0007669"/>
    <property type="project" value="TreeGrafter"/>
</dbReference>
<dbReference type="VEuPathDB" id="VectorBase:HLOH_050149"/>
<accession>A0A9J6FKE4</accession>
<dbReference type="GO" id="GO:0000278">
    <property type="term" value="P:mitotic cell cycle"/>
    <property type="evidence" value="ECO:0007669"/>
    <property type="project" value="TreeGrafter"/>
</dbReference>
<dbReference type="PANTHER" id="PTHR24419">
    <property type="entry name" value="INTERLEUKIN-1 RECEPTOR-ASSOCIATED KINASE"/>
    <property type="match status" value="1"/>
</dbReference>